<accession>A0ABT1NQU8</accession>
<feature type="transmembrane region" description="Helical" evidence="1">
    <location>
        <begin position="5"/>
        <end position="23"/>
    </location>
</feature>
<evidence type="ECO:0000313" key="3">
    <source>
        <dbReference type="Proteomes" id="UP001206924"/>
    </source>
</evidence>
<gene>
    <name evidence="2" type="ORF">NNX28_08510</name>
</gene>
<comment type="caution">
    <text evidence="2">The sequence shown here is derived from an EMBL/GenBank/DDBJ whole genome shotgun (WGS) entry which is preliminary data.</text>
</comment>
<feature type="transmembrane region" description="Helical" evidence="1">
    <location>
        <begin position="29"/>
        <end position="48"/>
    </location>
</feature>
<evidence type="ECO:0000256" key="1">
    <source>
        <dbReference type="SAM" id="Phobius"/>
    </source>
</evidence>
<protein>
    <submittedName>
        <fullName evidence="2">Uncharacterized protein</fullName>
    </submittedName>
</protein>
<evidence type="ECO:0000313" key="2">
    <source>
        <dbReference type="EMBL" id="MCQ1949966.1"/>
    </source>
</evidence>
<name>A0ABT1NQU8_9MICC</name>
<dbReference type="EMBL" id="JANFLP010000008">
    <property type="protein sequence ID" value="MCQ1949966.1"/>
    <property type="molecule type" value="Genomic_DNA"/>
</dbReference>
<reference evidence="2 3" key="1">
    <citation type="submission" date="2022-07" db="EMBL/GenBank/DDBJ databases">
        <title>Novel species in genus Arthrobacter.</title>
        <authorList>
            <person name="Liu Y."/>
        </authorList>
    </citation>
    <scope>NUCLEOTIDE SEQUENCE [LARGE SCALE GENOMIC DNA]</scope>
    <source>
        <strain evidence="3">zg-Y859</strain>
    </source>
</reference>
<dbReference type="RefSeq" id="WP_255865457.1">
    <property type="nucleotide sequence ID" value="NZ_CP104263.1"/>
</dbReference>
<keyword evidence="1" id="KW-1133">Transmembrane helix</keyword>
<keyword evidence="1" id="KW-0472">Membrane</keyword>
<dbReference type="Proteomes" id="UP001206924">
    <property type="component" value="Unassembled WGS sequence"/>
</dbReference>
<keyword evidence="3" id="KW-1185">Reference proteome</keyword>
<proteinExistence type="predicted"/>
<sequence>MLKAIWPNVVSAVSFIGIIVGAMTTGASYYLGLTGVVGVAVAITGAVLNGRDFSRSVKVFGNQKPELRKHKIAEYMHNLIAGSGSIAIFTRDMSWATPAIKGELREKAASKHLTIIMQRPTDLSRDLEAAGADVFYYGALLHDEAMVSRFTLIDAGSHSAELAIGQTKEGVHTIHRYSKASDHALGLAKDMLTLLKPALASNASVPSSSPKSRE</sequence>
<keyword evidence="1" id="KW-0812">Transmembrane</keyword>
<organism evidence="2 3">
    <name type="scientific">Arthrobacter jinronghuae</name>
    <dbReference type="NCBI Taxonomy" id="2964609"/>
    <lineage>
        <taxon>Bacteria</taxon>
        <taxon>Bacillati</taxon>
        <taxon>Actinomycetota</taxon>
        <taxon>Actinomycetes</taxon>
        <taxon>Micrococcales</taxon>
        <taxon>Micrococcaceae</taxon>
        <taxon>Arthrobacter</taxon>
    </lineage>
</organism>